<dbReference type="InterPro" id="IPR052784">
    <property type="entry name" value="Perforin-1_pore-forming"/>
</dbReference>
<dbReference type="GO" id="GO:0022829">
    <property type="term" value="F:wide pore channel activity"/>
    <property type="evidence" value="ECO:0007669"/>
    <property type="project" value="TreeGrafter"/>
</dbReference>
<reference evidence="3" key="2">
    <citation type="submission" date="2025-09" db="UniProtKB">
        <authorList>
            <consortium name="Ensembl"/>
        </authorList>
    </citation>
    <scope>IDENTIFICATION</scope>
</reference>
<dbReference type="Ensembl" id="ENSANIT00000022262.1">
    <property type="protein sequence ID" value="ENSANIP00000021549.1"/>
    <property type="gene ID" value="ENSANIG00000014637.1"/>
</dbReference>
<sequence>MAARRRRPLSFLCLLFLAFLHPPPPAACRCRRSHGKTCSVPAVPGTEPLGRGLDVTTLEPAGGQVLVIDDDDDDDDAASGSKVTCVLCPDPLDGGRPRRLPAGVGAWRAGRRCRQETRLAEGSRAAGAVAGGTEEVARGWRVGLGGAVAPGARGTVAVAGSHSRAAEFGLRRQREDRYAFASLELRCLHYWWVLPPTPPPPPPPLGRF</sequence>
<dbReference type="GO" id="GO:0001913">
    <property type="term" value="P:T cell mediated cytotoxicity"/>
    <property type="evidence" value="ECO:0007669"/>
    <property type="project" value="TreeGrafter"/>
</dbReference>
<evidence type="ECO:0000313" key="3">
    <source>
        <dbReference type="Ensembl" id="ENSANIP00000021549.1"/>
    </source>
</evidence>
<proteinExistence type="predicted"/>
<keyword evidence="1 2" id="KW-0732">Signal</keyword>
<evidence type="ECO:0000256" key="2">
    <source>
        <dbReference type="SAM" id="SignalP"/>
    </source>
</evidence>
<keyword evidence="4" id="KW-1185">Reference proteome</keyword>
<organism evidence="3 4">
    <name type="scientific">Accipiter nisus</name>
    <name type="common">Eurasian sparrowhawk</name>
    <dbReference type="NCBI Taxonomy" id="211598"/>
    <lineage>
        <taxon>Eukaryota</taxon>
        <taxon>Metazoa</taxon>
        <taxon>Chordata</taxon>
        <taxon>Craniata</taxon>
        <taxon>Vertebrata</taxon>
        <taxon>Euteleostomi</taxon>
        <taxon>Archelosauria</taxon>
        <taxon>Archosauria</taxon>
        <taxon>Dinosauria</taxon>
        <taxon>Saurischia</taxon>
        <taxon>Theropoda</taxon>
        <taxon>Coelurosauria</taxon>
        <taxon>Aves</taxon>
        <taxon>Neognathae</taxon>
        <taxon>Neoaves</taxon>
        <taxon>Telluraves</taxon>
        <taxon>Accipitrimorphae</taxon>
        <taxon>Accipitriformes</taxon>
        <taxon>Accipitridae</taxon>
        <taxon>Accipitrinae</taxon>
        <taxon>Accipiter</taxon>
    </lineage>
</organism>
<feature type="chain" id="PRO_5034058787" evidence="2">
    <location>
        <begin position="29"/>
        <end position="208"/>
    </location>
</feature>
<dbReference type="PANTHER" id="PTHR46096:SF3">
    <property type="entry name" value="PERFORIN-1"/>
    <property type="match status" value="1"/>
</dbReference>
<reference evidence="3" key="1">
    <citation type="submission" date="2025-08" db="UniProtKB">
        <authorList>
            <consortium name="Ensembl"/>
        </authorList>
    </citation>
    <scope>IDENTIFICATION</scope>
</reference>
<evidence type="ECO:0000313" key="4">
    <source>
        <dbReference type="Proteomes" id="UP000694541"/>
    </source>
</evidence>
<feature type="signal peptide" evidence="2">
    <location>
        <begin position="1"/>
        <end position="28"/>
    </location>
</feature>
<accession>A0A8B9NC44</accession>
<dbReference type="PANTHER" id="PTHR46096">
    <property type="entry name" value="PERFORIN-1"/>
    <property type="match status" value="1"/>
</dbReference>
<evidence type="ECO:0000256" key="1">
    <source>
        <dbReference type="ARBA" id="ARBA00022729"/>
    </source>
</evidence>
<protein>
    <submittedName>
        <fullName evidence="3">Uncharacterized protein</fullName>
    </submittedName>
</protein>
<dbReference type="GO" id="GO:0016020">
    <property type="term" value="C:membrane"/>
    <property type="evidence" value="ECO:0007669"/>
    <property type="project" value="TreeGrafter"/>
</dbReference>
<name>A0A8B9NC44_9AVES</name>
<dbReference type="Proteomes" id="UP000694541">
    <property type="component" value="Unplaced"/>
</dbReference>
<dbReference type="AlphaFoldDB" id="A0A8B9NC44"/>
<dbReference type="GO" id="GO:0051607">
    <property type="term" value="P:defense response to virus"/>
    <property type="evidence" value="ECO:0007669"/>
    <property type="project" value="TreeGrafter"/>
</dbReference>
<dbReference type="GO" id="GO:0001771">
    <property type="term" value="P:immunological synapse formation"/>
    <property type="evidence" value="ECO:0007669"/>
    <property type="project" value="TreeGrafter"/>
</dbReference>